<dbReference type="eggNOG" id="ENOG502SPU6">
    <property type="taxonomic scope" value="Eukaryota"/>
</dbReference>
<dbReference type="InterPro" id="IPR052895">
    <property type="entry name" value="HetReg/Transcr_Mod"/>
</dbReference>
<evidence type="ECO:0000259" key="1">
    <source>
        <dbReference type="Pfam" id="PF06985"/>
    </source>
</evidence>
<dbReference type="InParanoid" id="W3WPA7"/>
<organism evidence="2 3">
    <name type="scientific">Pestalotiopsis fici (strain W106-1 / CGMCC3.15140)</name>
    <dbReference type="NCBI Taxonomy" id="1229662"/>
    <lineage>
        <taxon>Eukaryota</taxon>
        <taxon>Fungi</taxon>
        <taxon>Dikarya</taxon>
        <taxon>Ascomycota</taxon>
        <taxon>Pezizomycotina</taxon>
        <taxon>Sordariomycetes</taxon>
        <taxon>Xylariomycetidae</taxon>
        <taxon>Amphisphaeriales</taxon>
        <taxon>Sporocadaceae</taxon>
        <taxon>Pestalotiopsis</taxon>
    </lineage>
</organism>
<dbReference type="HOGENOM" id="CLU_004184_7_2_1"/>
<dbReference type="RefSeq" id="XP_007840228.1">
    <property type="nucleotide sequence ID" value="XM_007842037.1"/>
</dbReference>
<sequence length="734" mass="82540">MDSLYQHFPLDPRSIRIIVLEPASDPSSDIQCGLHKASLDYVLDFEALSYTWDGQTPECPISCRTVENLNDFPSTPFSTILVTQNCVDALRALRRQSGRRLLWIDGICINQADIDEKGVQVAMMGELYGACRGVIVWLGNKDEAAERAFRFMLDIGGAMENMVSRQRASEPTSAQVPLAEDIELHESLREMLQNLQRMSKEQYNPESENPLRPLLNRSWFHRMWTVQEVVLPAQGDVTFQCGDLKASFPTLRFVATQIEVAKFTKVGIQSSMKLQLELTDALARRRLDGMDGDQNSDAVKQGYQNFTRTNFSHILHMYNQGDGNRTSKIKLSAILDGARRKRVTVPADKVFALYGVFQELGIPMSAPDYRKPTEDVFHDAAVASISSEKALDVIYLAVTKTRRENLPSWVPDLMDHGFGNMDPRNCTEDVKRFTAGSSLPPAWEFLPSHRLRVCVKLVETVTKSFPSFDVHVKSLQGHEDNLEKPSTSQASLAQLHKALTLLREWAEAVRGHAASYPSRKDMVMSFLKVLLHDEKSCVNHAEEEDRFDKWFSVLEKDDVELMRSSIMKNGKEMSKAKLAKVAEYQGSSVLKQLKSWKAQMSNAFEERERSSKSFAVGMLGHVGMQNVTYPAMEPVLQLHLAILRFARRQAFFTTETGRFGCAPDFIAAGAVREGDRVAIIAGLSLPFVLRPLKRGGSVRETDEYELISHCYQDGIMYGEAVHGDGTELQDVVLV</sequence>
<evidence type="ECO:0000313" key="2">
    <source>
        <dbReference type="EMBL" id="ETS74972.1"/>
    </source>
</evidence>
<gene>
    <name evidence="2" type="ORF">PFICI_13456</name>
</gene>
<dbReference type="Pfam" id="PF06985">
    <property type="entry name" value="HET"/>
    <property type="match status" value="1"/>
</dbReference>
<feature type="domain" description="Heterokaryon incompatibility" evidence="1">
    <location>
        <begin position="45"/>
        <end position="228"/>
    </location>
</feature>
<dbReference type="Pfam" id="PF26639">
    <property type="entry name" value="Het-6_barrel"/>
    <property type="match status" value="1"/>
</dbReference>
<dbReference type="PANTHER" id="PTHR24148:SF64">
    <property type="entry name" value="HETEROKARYON INCOMPATIBILITY DOMAIN-CONTAINING PROTEIN"/>
    <property type="match status" value="1"/>
</dbReference>
<dbReference type="KEGG" id="pfy:PFICI_13456"/>
<dbReference type="Proteomes" id="UP000030651">
    <property type="component" value="Unassembled WGS sequence"/>
</dbReference>
<name>W3WPA7_PESFW</name>
<dbReference type="AlphaFoldDB" id="W3WPA7"/>
<proteinExistence type="predicted"/>
<dbReference type="OrthoDB" id="194358at2759"/>
<keyword evidence="3" id="KW-1185">Reference proteome</keyword>
<reference evidence="3" key="1">
    <citation type="journal article" date="2015" name="BMC Genomics">
        <title>Genomic and transcriptomic analysis of the endophytic fungus Pestalotiopsis fici reveals its lifestyle and high potential for synthesis of natural products.</title>
        <authorList>
            <person name="Wang X."/>
            <person name="Zhang X."/>
            <person name="Liu L."/>
            <person name="Xiang M."/>
            <person name="Wang W."/>
            <person name="Sun X."/>
            <person name="Che Y."/>
            <person name="Guo L."/>
            <person name="Liu G."/>
            <person name="Guo L."/>
            <person name="Wang C."/>
            <person name="Yin W.B."/>
            <person name="Stadler M."/>
            <person name="Zhang X."/>
            <person name="Liu X."/>
        </authorList>
    </citation>
    <scope>NUCLEOTIDE SEQUENCE [LARGE SCALE GENOMIC DNA]</scope>
    <source>
        <strain evidence="3">W106-1 / CGMCC3.15140</strain>
    </source>
</reference>
<accession>W3WPA7</accession>
<dbReference type="PANTHER" id="PTHR24148">
    <property type="entry name" value="ANKYRIN REPEAT DOMAIN-CONTAINING PROTEIN 39 HOMOLOG-RELATED"/>
    <property type="match status" value="1"/>
</dbReference>
<dbReference type="EMBL" id="KI912119">
    <property type="protein sequence ID" value="ETS74972.1"/>
    <property type="molecule type" value="Genomic_DNA"/>
</dbReference>
<protein>
    <recommendedName>
        <fullName evidence="1">Heterokaryon incompatibility domain-containing protein</fullName>
    </recommendedName>
</protein>
<dbReference type="InterPro" id="IPR010730">
    <property type="entry name" value="HET"/>
</dbReference>
<dbReference type="GeneID" id="19278469"/>
<evidence type="ECO:0000313" key="3">
    <source>
        <dbReference type="Proteomes" id="UP000030651"/>
    </source>
</evidence>
<dbReference type="OMA" id="DEPEYEH"/>